<proteinExistence type="predicted"/>
<dbReference type="RefSeq" id="WP_379867797.1">
    <property type="nucleotide sequence ID" value="NZ_JBHTBW010000087.1"/>
</dbReference>
<comment type="caution">
    <text evidence="2">The sequence shown here is derived from an EMBL/GenBank/DDBJ whole genome shotgun (WGS) entry which is preliminary data.</text>
</comment>
<dbReference type="Proteomes" id="UP001596500">
    <property type="component" value="Unassembled WGS sequence"/>
</dbReference>
<reference evidence="3" key="1">
    <citation type="journal article" date="2019" name="Int. J. Syst. Evol. Microbiol.">
        <title>The Global Catalogue of Microorganisms (GCM) 10K type strain sequencing project: providing services to taxonomists for standard genome sequencing and annotation.</title>
        <authorList>
            <consortium name="The Broad Institute Genomics Platform"/>
            <consortium name="The Broad Institute Genome Sequencing Center for Infectious Disease"/>
            <person name="Wu L."/>
            <person name="Ma J."/>
        </authorList>
    </citation>
    <scope>NUCLEOTIDE SEQUENCE [LARGE SCALE GENOMIC DNA]</scope>
    <source>
        <strain evidence="3">CGMCC 1.12942</strain>
    </source>
</reference>
<dbReference type="Pfam" id="PF12957">
    <property type="entry name" value="DUF3846"/>
    <property type="match status" value="1"/>
</dbReference>
<sequence length="141" mass="16445">MKKIKVIVKRPFEPFEIMEIERSLESYYQVIGCECIGATNITKDVQMIYDDEYLLNRSIPNLSYRDPHVNHIICGTVIFAGIEEGETISLVDAETVKMQLEILFRSFNEVESKKENHEDYISVTIVSPCHFKVEDINVRRR</sequence>
<name>A0ABW2RRJ5_9BACL</name>
<evidence type="ECO:0000259" key="1">
    <source>
        <dbReference type="Pfam" id="PF12957"/>
    </source>
</evidence>
<dbReference type="InterPro" id="IPR024559">
    <property type="entry name" value="DUF3846"/>
</dbReference>
<feature type="domain" description="DUF3846" evidence="1">
    <location>
        <begin position="4"/>
        <end position="97"/>
    </location>
</feature>
<gene>
    <name evidence="2" type="ORF">ACFQNG_20620</name>
</gene>
<organism evidence="2 3">
    <name type="scientific">Laceyella putida</name>
    <dbReference type="NCBI Taxonomy" id="110101"/>
    <lineage>
        <taxon>Bacteria</taxon>
        <taxon>Bacillati</taxon>
        <taxon>Bacillota</taxon>
        <taxon>Bacilli</taxon>
        <taxon>Bacillales</taxon>
        <taxon>Thermoactinomycetaceae</taxon>
        <taxon>Laceyella</taxon>
    </lineage>
</organism>
<evidence type="ECO:0000313" key="3">
    <source>
        <dbReference type="Proteomes" id="UP001596500"/>
    </source>
</evidence>
<evidence type="ECO:0000313" key="2">
    <source>
        <dbReference type="EMBL" id="MFC7443466.1"/>
    </source>
</evidence>
<keyword evidence="3" id="KW-1185">Reference proteome</keyword>
<dbReference type="EMBL" id="JBHTBW010000087">
    <property type="protein sequence ID" value="MFC7443466.1"/>
    <property type="molecule type" value="Genomic_DNA"/>
</dbReference>
<protein>
    <submittedName>
        <fullName evidence="2">DUF3846 domain-containing protein</fullName>
    </submittedName>
</protein>
<accession>A0ABW2RRJ5</accession>